<feature type="transmembrane region" description="Helical" evidence="2">
    <location>
        <begin position="43"/>
        <end position="64"/>
    </location>
</feature>
<keyword evidence="2" id="KW-0472">Membrane</keyword>
<dbReference type="SUPFAM" id="SSF110296">
    <property type="entry name" value="Oligoxyloglucan reducing end-specific cellobiohydrolase"/>
    <property type="match status" value="1"/>
</dbReference>
<feature type="compositionally biased region" description="Low complexity" evidence="1">
    <location>
        <begin position="71"/>
        <end position="87"/>
    </location>
</feature>
<dbReference type="AlphaFoldDB" id="A0A927N3P6"/>
<proteinExistence type="predicted"/>
<sequence length="463" mass="48336">MDPLEDRLRDALRDDAWRLSPDPDALERIRAGASARRRRHRTAATSVVAALVVLVGLGGVSYVMRDLAPSSQTTAAGGASEATTMEASRGQAPHPDAATQPPTQRQDQAEPSPQRGTGAEEPQQSQTKEATPRDGVDPVPSGFSPVSITAASEQNFWVLGQAAGAPDTATVAVTRDGGSSFSALPPFGAKVVRDDNRLARAEDNQLTEKTVREVRFSADARNGWAYGGALWTTHEGGRAWKPIRSVPGLVERVEASAGAAYALVRHDGSWTLWRSPVDEDAWKPLNVVLNQPASLAVTRDLVAVTDRVQGKAYVVVSADAGATFTQRTTPCEPDLEAGSLSASAKALWLTCPTGTAASVNVSEDAGATWSQVPSGIPAISATASSLGARSPRLAVVAVPGRALILGKDGDAKSTADGAAPVKGLGTPTYAGFTSDRVGYILDVDGRLFRTTDGGGTWSPVSVR</sequence>
<dbReference type="InterPro" id="IPR015943">
    <property type="entry name" value="WD40/YVTN_repeat-like_dom_sf"/>
</dbReference>
<dbReference type="EMBL" id="JADBEM010000001">
    <property type="protein sequence ID" value="MBE1611167.1"/>
    <property type="molecule type" value="Genomic_DNA"/>
</dbReference>
<keyword evidence="2" id="KW-0812">Transmembrane</keyword>
<name>A0A927N3P6_9ACTN</name>
<accession>A0A927N3P6</accession>
<comment type="caution">
    <text evidence="3">The sequence shown here is derived from an EMBL/GenBank/DDBJ whole genome shotgun (WGS) entry which is preliminary data.</text>
</comment>
<keyword evidence="2" id="KW-1133">Transmembrane helix</keyword>
<evidence type="ECO:0000313" key="3">
    <source>
        <dbReference type="EMBL" id="MBE1611167.1"/>
    </source>
</evidence>
<feature type="compositionally biased region" description="Polar residues" evidence="1">
    <location>
        <begin position="100"/>
        <end position="115"/>
    </location>
</feature>
<evidence type="ECO:0000256" key="2">
    <source>
        <dbReference type="SAM" id="Phobius"/>
    </source>
</evidence>
<feature type="region of interest" description="Disordered" evidence="1">
    <location>
        <begin position="71"/>
        <end position="146"/>
    </location>
</feature>
<dbReference type="RefSeq" id="WP_192754419.1">
    <property type="nucleotide sequence ID" value="NZ_BAABJL010000042.1"/>
</dbReference>
<keyword evidence="4" id="KW-1185">Reference proteome</keyword>
<gene>
    <name evidence="3" type="ORF">HEB94_008015</name>
</gene>
<organism evidence="3 4">
    <name type="scientific">Actinopolymorpha pittospori</name>
    <dbReference type="NCBI Taxonomy" id="648752"/>
    <lineage>
        <taxon>Bacteria</taxon>
        <taxon>Bacillati</taxon>
        <taxon>Actinomycetota</taxon>
        <taxon>Actinomycetes</taxon>
        <taxon>Propionibacteriales</taxon>
        <taxon>Actinopolymorphaceae</taxon>
        <taxon>Actinopolymorpha</taxon>
    </lineage>
</organism>
<evidence type="ECO:0000313" key="4">
    <source>
        <dbReference type="Proteomes" id="UP000638648"/>
    </source>
</evidence>
<evidence type="ECO:0000256" key="1">
    <source>
        <dbReference type="SAM" id="MobiDB-lite"/>
    </source>
</evidence>
<reference evidence="3" key="1">
    <citation type="submission" date="2020-10" db="EMBL/GenBank/DDBJ databases">
        <title>Sequencing the genomes of 1000 actinobacteria strains.</title>
        <authorList>
            <person name="Klenk H.-P."/>
        </authorList>
    </citation>
    <scope>NUCLEOTIDE SEQUENCE</scope>
    <source>
        <strain evidence="3">DSM 45354</strain>
    </source>
</reference>
<protein>
    <submittedName>
        <fullName evidence="3">Photosystem II stability/assembly factor-like uncharacterized protein</fullName>
    </submittedName>
</protein>
<dbReference type="Proteomes" id="UP000638648">
    <property type="component" value="Unassembled WGS sequence"/>
</dbReference>
<dbReference type="Gene3D" id="2.130.10.10">
    <property type="entry name" value="YVTN repeat-like/Quinoprotein amine dehydrogenase"/>
    <property type="match status" value="2"/>
</dbReference>